<gene>
    <name evidence="1" type="ORF">FD15_GL002296</name>
</gene>
<reference evidence="1 2" key="1">
    <citation type="journal article" date="2015" name="Genome Announc.">
        <title>Expanding the biotechnology potential of lactobacilli through comparative genomics of 213 strains and associated genera.</title>
        <authorList>
            <person name="Sun Z."/>
            <person name="Harris H.M."/>
            <person name="McCann A."/>
            <person name="Guo C."/>
            <person name="Argimon S."/>
            <person name="Zhang W."/>
            <person name="Yang X."/>
            <person name="Jeffery I.B."/>
            <person name="Cooney J.C."/>
            <person name="Kagawa T.F."/>
            <person name="Liu W."/>
            <person name="Song Y."/>
            <person name="Salvetti E."/>
            <person name="Wrobel A."/>
            <person name="Rasinkangas P."/>
            <person name="Parkhill J."/>
            <person name="Rea M.C."/>
            <person name="O'Sullivan O."/>
            <person name="Ritari J."/>
            <person name="Douillard F.P."/>
            <person name="Paul Ross R."/>
            <person name="Yang R."/>
            <person name="Briner A.E."/>
            <person name="Felis G.E."/>
            <person name="de Vos W.M."/>
            <person name="Barrangou R."/>
            <person name="Klaenhammer T.R."/>
            <person name="Caufield P.W."/>
            <person name="Cui Y."/>
            <person name="Zhang H."/>
            <person name="O'Toole P.W."/>
        </authorList>
    </citation>
    <scope>NUCLEOTIDE SEQUENCE [LARGE SCALE GENOMIC DNA]</scope>
    <source>
        <strain evidence="1 2">DSM 21376</strain>
    </source>
</reference>
<name>A0A023D0E0_9LACO</name>
<proteinExistence type="predicted"/>
<accession>A0A023D0E0</accession>
<sequence length="116" mass="13031">MQASLSELKYKATLNQKGWKELANGNSIPVNGPLFDFWYGKSKTNIQYQVKSNAFSELKGTYLIFTPHNPSFKDALSNTNYTVTMDGQTYNIAYLDIDDSINGMDQICLKLVSKSS</sequence>
<dbReference type="eggNOG" id="ENOG5030BR2">
    <property type="taxonomic scope" value="Bacteria"/>
</dbReference>
<dbReference type="EMBL" id="AYZF01000003">
    <property type="protein sequence ID" value="KRN07428.1"/>
    <property type="molecule type" value="Genomic_DNA"/>
</dbReference>
<evidence type="ECO:0000313" key="2">
    <source>
        <dbReference type="Proteomes" id="UP000050961"/>
    </source>
</evidence>
<keyword evidence="2" id="KW-1185">Reference proteome</keyword>
<protein>
    <recommendedName>
        <fullName evidence="3">Phage head-tail adaptor</fullName>
    </recommendedName>
</protein>
<dbReference type="RefSeq" id="WP_034990020.1">
    <property type="nucleotide sequence ID" value="NZ_AYZF01000003.1"/>
</dbReference>
<dbReference type="PATRIC" id="fig|1423806.3.peg.2347"/>
<organism evidence="1 2">
    <name type="scientific">Liquorilactobacillus sucicola DSM 21376 = JCM 15457</name>
    <dbReference type="NCBI Taxonomy" id="1423806"/>
    <lineage>
        <taxon>Bacteria</taxon>
        <taxon>Bacillati</taxon>
        <taxon>Bacillota</taxon>
        <taxon>Bacilli</taxon>
        <taxon>Lactobacillales</taxon>
        <taxon>Lactobacillaceae</taxon>
        <taxon>Liquorilactobacillus</taxon>
    </lineage>
</organism>
<evidence type="ECO:0008006" key="3">
    <source>
        <dbReference type="Google" id="ProtNLM"/>
    </source>
</evidence>
<dbReference type="AlphaFoldDB" id="A0A023D0E0"/>
<comment type="caution">
    <text evidence="1">The sequence shown here is derived from an EMBL/GenBank/DDBJ whole genome shotgun (WGS) entry which is preliminary data.</text>
</comment>
<evidence type="ECO:0000313" key="1">
    <source>
        <dbReference type="EMBL" id="KRN07428.1"/>
    </source>
</evidence>
<dbReference type="Proteomes" id="UP000050961">
    <property type="component" value="Unassembled WGS sequence"/>
</dbReference>